<proteinExistence type="predicted"/>
<protein>
    <submittedName>
        <fullName evidence="1">Uncharacterized protein</fullName>
    </submittedName>
</protein>
<accession>A0A075WRP3</accession>
<dbReference type="EMBL" id="CP008796">
    <property type="protein sequence ID" value="AIH03665.1"/>
    <property type="molecule type" value="Genomic_DNA"/>
</dbReference>
<dbReference type="RefSeq" id="WP_038060020.1">
    <property type="nucleotide sequence ID" value="NZ_CP008796.1"/>
</dbReference>
<keyword evidence="2" id="KW-1185">Reference proteome</keyword>
<sequence length="158" mass="18758">MRVDVSDLFLQKLVVGFFWKLSDSFSPIAEWFEVNKDYVVREIKDKEDLIFLIKNRLLKVLVIGVNSLEEAYEIKQFLDFKISVELRRELEVIYVSPQVQTLDPKTTFLWSANLVLNPQHLSEFSTIYTKGLSYWEDLYKHFKKTQKYFFEKSLEGGV</sequence>
<dbReference type="STRING" id="289377.HL41_01905"/>
<name>A0A075WRP3_9BACT</name>
<gene>
    <name evidence="1" type="ORF">HL41_01905</name>
</gene>
<evidence type="ECO:0000313" key="1">
    <source>
        <dbReference type="EMBL" id="AIH03665.1"/>
    </source>
</evidence>
<dbReference type="KEGG" id="tcm:HL41_01905"/>
<dbReference type="HOGENOM" id="CLU_1721483_0_0_0"/>
<dbReference type="OrthoDB" id="9795836at2"/>
<dbReference type="PaxDb" id="289377-HL41_01905"/>
<dbReference type="eggNOG" id="ENOG502ZJVD">
    <property type="taxonomic scope" value="Bacteria"/>
</dbReference>
<organism evidence="1 2">
    <name type="scientific">Thermodesulfobacterium commune DSM 2178</name>
    <dbReference type="NCBI Taxonomy" id="289377"/>
    <lineage>
        <taxon>Bacteria</taxon>
        <taxon>Pseudomonadati</taxon>
        <taxon>Thermodesulfobacteriota</taxon>
        <taxon>Thermodesulfobacteria</taxon>
        <taxon>Thermodesulfobacteriales</taxon>
        <taxon>Thermodesulfobacteriaceae</taxon>
        <taxon>Thermodesulfobacterium</taxon>
    </lineage>
</organism>
<dbReference type="Proteomes" id="UP000028481">
    <property type="component" value="Chromosome"/>
</dbReference>
<evidence type="ECO:0000313" key="2">
    <source>
        <dbReference type="Proteomes" id="UP000028481"/>
    </source>
</evidence>
<reference evidence="1 2" key="1">
    <citation type="journal article" date="2015" name="Genome Announc.">
        <title>Genome Sequence of a Sulfate-Reducing Thermophilic Bacterium, Thermodesulfobacterium commune DSM 2178T (Phylum Thermodesulfobacteria).</title>
        <authorList>
            <person name="Bhatnagar S."/>
            <person name="Badger J.H."/>
            <person name="Madupu R."/>
            <person name="Khouri H.M."/>
            <person name="O'Connor E.M."/>
            <person name="Robb F.T."/>
            <person name="Ward N.L."/>
            <person name="Eisen J.A."/>
        </authorList>
    </citation>
    <scope>NUCLEOTIDE SEQUENCE [LARGE SCALE GENOMIC DNA]</scope>
    <source>
        <strain evidence="1 2">DSM 2178</strain>
    </source>
</reference>
<dbReference type="AlphaFoldDB" id="A0A075WRP3"/>